<sequence>MRLGTLKLSLCHCMSSWTSWWLRPSQPRGLLLPCHSPRNRGAPTMAISQCASYMILDLLRPFFKPSRPRQSGGTWAEAIQTKRIHLESNGRLKPDSFWGRASAQPLLPRCGA</sequence>
<comment type="caution">
    <text evidence="1">The sequence shown here is derived from an EMBL/GenBank/DDBJ whole genome shotgun (WGS) entry which is preliminary data.</text>
</comment>
<reference evidence="1" key="1">
    <citation type="submission" date="2009-01" db="EMBL/GenBank/DDBJ databases">
        <authorList>
            <person name="Qin X."/>
            <person name="Bachman B."/>
            <person name="Battles P."/>
            <person name="Bell A."/>
            <person name="Bess C."/>
            <person name="Bickham C."/>
            <person name="Chaboub L."/>
            <person name="Chen D."/>
            <person name="Coyle M."/>
            <person name="Deiros D.R."/>
            <person name="Dinh H."/>
            <person name="Forbes L."/>
            <person name="Fowler G."/>
            <person name="Francisco L."/>
            <person name="Fu Q."/>
            <person name="Gubbala S."/>
            <person name="Hale W."/>
            <person name="Han Y."/>
            <person name="Hemphill L."/>
            <person name="Highlander S.K."/>
            <person name="Hirani K."/>
            <person name="Hogues M."/>
            <person name="Jackson L."/>
            <person name="Jakkamsetti A."/>
            <person name="Javaid M."/>
            <person name="Jiang H."/>
            <person name="Korchina V."/>
            <person name="Kovar C."/>
            <person name="Lara F."/>
            <person name="Lee S."/>
            <person name="Mata R."/>
            <person name="Mathew T."/>
            <person name="Moen C."/>
            <person name="Morales K."/>
            <person name="Munidasa M."/>
            <person name="Nazareth L."/>
            <person name="Ngo R."/>
            <person name="Nguyen L."/>
            <person name="Okwuonu G."/>
            <person name="Ongeri F."/>
            <person name="Patil S."/>
            <person name="Petrosino J."/>
            <person name="Pham C."/>
            <person name="Pham P."/>
            <person name="Pu L.-L."/>
            <person name="Puazo M."/>
            <person name="Raj R."/>
            <person name="Reid J."/>
            <person name="Rouhana J."/>
            <person name="Saada N."/>
            <person name="Shang Y."/>
            <person name="Simmons D."/>
            <person name="Thornton R."/>
            <person name="Warren J."/>
            <person name="Weissenberger G."/>
            <person name="Zhang J."/>
            <person name="Zhang L."/>
            <person name="Zhou C."/>
            <person name="Zhu D."/>
            <person name="Muzny D."/>
            <person name="Worley K."/>
            <person name="Gibbs R."/>
        </authorList>
    </citation>
    <scope>NUCLEOTIDE SEQUENCE [LARGE SCALE GENOMIC DNA]</scope>
    <source>
        <strain evidence="1">DSM 44291</strain>
    </source>
</reference>
<proteinExistence type="predicted"/>
<dbReference type="STRING" id="525263.HMPREF0298_2129"/>
<evidence type="ECO:0000313" key="2">
    <source>
        <dbReference type="Proteomes" id="UP000006196"/>
    </source>
</evidence>
<name>C0XUK9_CORLD</name>
<accession>C0XUK9</accession>
<keyword evidence="2" id="KW-1185">Reference proteome</keyword>
<evidence type="ECO:0000313" key="1">
    <source>
        <dbReference type="EMBL" id="EEI16034.1"/>
    </source>
</evidence>
<dbReference type="Proteomes" id="UP000006196">
    <property type="component" value="Unassembled WGS sequence"/>
</dbReference>
<gene>
    <name evidence="1" type="ORF">HMPREF0298_2129</name>
</gene>
<protein>
    <submittedName>
        <fullName evidence="1">Uncharacterized protein</fullName>
    </submittedName>
</protein>
<organism evidence="1 2">
    <name type="scientific">Corynebacterium lipophiloflavum (strain ATCC 700352 / DSM 44291 / CCUG 37336 / JCM 10383 / DMMZ 1944)</name>
    <dbReference type="NCBI Taxonomy" id="525263"/>
    <lineage>
        <taxon>Bacteria</taxon>
        <taxon>Bacillati</taxon>
        <taxon>Actinomycetota</taxon>
        <taxon>Actinomycetes</taxon>
        <taxon>Mycobacteriales</taxon>
        <taxon>Corynebacteriaceae</taxon>
        <taxon>Corynebacterium</taxon>
    </lineage>
</organism>
<dbReference type="AlphaFoldDB" id="C0XUK9"/>
<dbReference type="HOGENOM" id="CLU_2141700_0_0_11"/>
<dbReference type="EMBL" id="ACHJ01000167">
    <property type="protein sequence ID" value="EEI16034.1"/>
    <property type="molecule type" value="Genomic_DNA"/>
</dbReference>